<dbReference type="STRING" id="128403.WA1_24130"/>
<dbReference type="InterPro" id="IPR013321">
    <property type="entry name" value="Arc_rbn_hlx_hlx"/>
</dbReference>
<gene>
    <name evidence="1" type="ORF">WA1_24130</name>
</gene>
<name>A0A139X7P7_9CYAN</name>
<reference evidence="1 2" key="1">
    <citation type="journal article" date="2013" name="Genome Biol. Evol.">
        <title>Genomes of Stigonematalean cyanobacteria (subsection V) and the evolution of oxygenic photosynthesis from prokaryotes to plastids.</title>
        <authorList>
            <person name="Dagan T."/>
            <person name="Roettger M."/>
            <person name="Stucken K."/>
            <person name="Landan G."/>
            <person name="Koch R."/>
            <person name="Major P."/>
            <person name="Gould S.B."/>
            <person name="Goremykin V.V."/>
            <person name="Rippka R."/>
            <person name="Tandeau de Marsac N."/>
            <person name="Gugger M."/>
            <person name="Lockhart P.J."/>
            <person name="Allen J.F."/>
            <person name="Brune I."/>
            <person name="Maus I."/>
            <person name="Puhler A."/>
            <person name="Martin W.F."/>
        </authorList>
    </citation>
    <scope>NUCLEOTIDE SEQUENCE [LARGE SCALE GENOMIC DNA]</scope>
    <source>
        <strain evidence="1 2">PCC 7110</strain>
    </source>
</reference>
<protein>
    <recommendedName>
        <fullName evidence="3">CopG family transcriptional regulator</fullName>
    </recommendedName>
</protein>
<dbReference type="EMBL" id="ANNX02000026">
    <property type="protein sequence ID" value="KYC40731.1"/>
    <property type="molecule type" value="Genomic_DNA"/>
</dbReference>
<evidence type="ECO:0000313" key="1">
    <source>
        <dbReference type="EMBL" id="KYC40731.1"/>
    </source>
</evidence>
<dbReference type="AlphaFoldDB" id="A0A139X7P7"/>
<proteinExistence type="predicted"/>
<dbReference type="Gene3D" id="1.10.1220.10">
    <property type="entry name" value="Met repressor-like"/>
    <property type="match status" value="1"/>
</dbReference>
<accession>A0A139X7P7</accession>
<evidence type="ECO:0008006" key="3">
    <source>
        <dbReference type="Google" id="ProtNLM"/>
    </source>
</evidence>
<evidence type="ECO:0000313" key="2">
    <source>
        <dbReference type="Proteomes" id="UP000076925"/>
    </source>
</evidence>
<dbReference type="RefSeq" id="WP_017739983.1">
    <property type="nucleotide sequence ID" value="NZ_KQ976354.1"/>
</dbReference>
<keyword evidence="2" id="KW-1185">Reference proteome</keyword>
<dbReference type="OrthoDB" id="515081at2"/>
<sequence length="85" mass="9813">MTKTKRQRTFISIEIDPETKTAFSEKLEREGKTVTAVLKQFIDDYLKAETEEVKKWDLGEVIKRLEIVERKVGIENARLVGETSA</sequence>
<comment type="caution">
    <text evidence="1">The sequence shown here is derived from an EMBL/GenBank/DDBJ whole genome shotgun (WGS) entry which is preliminary data.</text>
</comment>
<dbReference type="GO" id="GO:0006355">
    <property type="term" value="P:regulation of DNA-templated transcription"/>
    <property type="evidence" value="ECO:0007669"/>
    <property type="project" value="InterPro"/>
</dbReference>
<organism evidence="1 2">
    <name type="scientific">Scytonema hofmannii PCC 7110</name>
    <dbReference type="NCBI Taxonomy" id="128403"/>
    <lineage>
        <taxon>Bacteria</taxon>
        <taxon>Bacillati</taxon>
        <taxon>Cyanobacteriota</taxon>
        <taxon>Cyanophyceae</taxon>
        <taxon>Nostocales</taxon>
        <taxon>Scytonemataceae</taxon>
        <taxon>Scytonema</taxon>
    </lineage>
</organism>
<dbReference type="Proteomes" id="UP000076925">
    <property type="component" value="Unassembled WGS sequence"/>
</dbReference>